<evidence type="ECO:0000256" key="1">
    <source>
        <dbReference type="ARBA" id="ARBA00022801"/>
    </source>
</evidence>
<dbReference type="SUPFAM" id="SSF63829">
    <property type="entry name" value="Calcium-dependent phosphotriesterase"/>
    <property type="match status" value="1"/>
</dbReference>
<organism evidence="4 5">
    <name type="scientific">Hymenobacter amundsenii</name>
    <dbReference type="NCBI Taxonomy" id="2006685"/>
    <lineage>
        <taxon>Bacteria</taxon>
        <taxon>Pseudomonadati</taxon>
        <taxon>Bacteroidota</taxon>
        <taxon>Cytophagia</taxon>
        <taxon>Cytophagales</taxon>
        <taxon>Hymenobacteraceae</taxon>
        <taxon>Hymenobacter</taxon>
    </lineage>
</organism>
<evidence type="ECO:0000259" key="3">
    <source>
        <dbReference type="Pfam" id="PF08450"/>
    </source>
</evidence>
<dbReference type="RefSeq" id="WP_088462923.1">
    <property type="nucleotide sequence ID" value="NZ_NIRR01000002.1"/>
</dbReference>
<dbReference type="EMBL" id="NIRR01000002">
    <property type="protein sequence ID" value="OWP64702.1"/>
    <property type="molecule type" value="Genomic_DNA"/>
</dbReference>
<comment type="caution">
    <text evidence="4">The sequence shown here is derived from an EMBL/GenBank/DDBJ whole genome shotgun (WGS) entry which is preliminary data.</text>
</comment>
<dbReference type="InterPro" id="IPR011042">
    <property type="entry name" value="6-blade_b-propeller_TolB-like"/>
</dbReference>
<dbReference type="Gene3D" id="2.120.10.30">
    <property type="entry name" value="TolB, C-terminal domain"/>
    <property type="match status" value="1"/>
</dbReference>
<accession>A0A246FPQ1</accession>
<dbReference type="InterPro" id="IPR013658">
    <property type="entry name" value="SGL"/>
</dbReference>
<dbReference type="GO" id="GO:0016787">
    <property type="term" value="F:hydrolase activity"/>
    <property type="evidence" value="ECO:0007669"/>
    <property type="project" value="UniProtKB-KW"/>
</dbReference>
<feature type="domain" description="SMP-30/Gluconolactonase/LRE-like region" evidence="3">
    <location>
        <begin position="60"/>
        <end position="305"/>
    </location>
</feature>
<keyword evidence="5" id="KW-1185">Reference proteome</keyword>
<dbReference type="AlphaFoldDB" id="A0A246FPQ1"/>
<dbReference type="InterPro" id="IPR051262">
    <property type="entry name" value="SMP-30/CGR1_Lactonase"/>
</dbReference>
<dbReference type="Pfam" id="PF08450">
    <property type="entry name" value="SGL"/>
    <property type="match status" value="1"/>
</dbReference>
<gene>
    <name evidence="4" type="ORF">CDA63_02785</name>
</gene>
<dbReference type="Proteomes" id="UP000197277">
    <property type="component" value="Unassembled WGS sequence"/>
</dbReference>
<name>A0A246FPQ1_9BACT</name>
<protein>
    <submittedName>
        <fullName evidence="4">Gluconolactonase</fullName>
    </submittedName>
</protein>
<feature type="chain" id="PRO_5013281141" evidence="2">
    <location>
        <begin position="27"/>
        <end position="319"/>
    </location>
</feature>
<evidence type="ECO:0000256" key="2">
    <source>
        <dbReference type="SAM" id="SignalP"/>
    </source>
</evidence>
<reference evidence="4 5" key="1">
    <citation type="submission" date="2017-06" db="EMBL/GenBank/DDBJ databases">
        <title>Hymenobacter amundsenii sp. nov. isolated from regoliths in Antarctica.</title>
        <authorList>
            <person name="Sedlacek I."/>
            <person name="Kralova S."/>
            <person name="Pantucek R."/>
            <person name="Svec P."/>
            <person name="Holochova P."/>
            <person name="Stankova E."/>
            <person name="Vrbovska V."/>
            <person name="Busse H.-J."/>
        </authorList>
    </citation>
    <scope>NUCLEOTIDE SEQUENCE [LARGE SCALE GENOMIC DNA]</scope>
    <source>
        <strain evidence="4 5">CCM 8682</strain>
    </source>
</reference>
<proteinExistence type="predicted"/>
<evidence type="ECO:0000313" key="4">
    <source>
        <dbReference type="EMBL" id="OWP64702.1"/>
    </source>
</evidence>
<dbReference type="PANTHER" id="PTHR47572">
    <property type="entry name" value="LIPOPROTEIN-RELATED"/>
    <property type="match status" value="1"/>
</dbReference>
<dbReference type="OrthoDB" id="241638at2"/>
<keyword evidence="1" id="KW-0378">Hydrolase</keyword>
<evidence type="ECO:0000313" key="5">
    <source>
        <dbReference type="Proteomes" id="UP000197277"/>
    </source>
</evidence>
<keyword evidence="2" id="KW-0732">Signal</keyword>
<sequence length="319" mass="34567">MRYPVLSGFRPATLGLALLLAAPACTSRVGQPGTAGANKQEVSPVAAGATPQLLARQFSFTEGPAPDRAGNVYFTDQPHNQIWRYDFGTQKLGVFLEPAGRSNGLYFDGQGNLLACADGQNELWSIAPDETVTVLLRDAGGRTLNGPNDLWVNPKTQGIYFTDPYYQRPYWTRQAPDSLLGGRHVYYLPPGQSQPVQVADQLRQPNGIIGTPDGRTLYVADIEANQTYRYDIGPTSRLSNRQPFAPLGSDGMTLDREGNVYLTGDGVTVYSPAGKLLAHIALPEKWTANVCFAGPDRKTLFITASEGVYLLAMRVAGAQ</sequence>
<feature type="signal peptide" evidence="2">
    <location>
        <begin position="1"/>
        <end position="26"/>
    </location>
</feature>
<dbReference type="PANTHER" id="PTHR47572:SF4">
    <property type="entry name" value="LACTONASE DRP35"/>
    <property type="match status" value="1"/>
</dbReference>